<keyword evidence="3 9" id="KW-0597">Phosphoprotein</keyword>
<dbReference type="Pfam" id="PF02518">
    <property type="entry name" value="HATPase_c"/>
    <property type="match status" value="1"/>
</dbReference>
<dbReference type="SUPFAM" id="SSF47384">
    <property type="entry name" value="Homodimeric domain of signal transducing histidine kinase"/>
    <property type="match status" value="1"/>
</dbReference>
<dbReference type="Gene3D" id="1.10.287.130">
    <property type="match status" value="1"/>
</dbReference>
<dbReference type="InterPro" id="IPR035965">
    <property type="entry name" value="PAS-like_dom_sf"/>
</dbReference>
<evidence type="ECO:0000256" key="6">
    <source>
        <dbReference type="ARBA" id="ARBA00022777"/>
    </source>
</evidence>
<dbReference type="GO" id="GO:0005524">
    <property type="term" value="F:ATP binding"/>
    <property type="evidence" value="ECO:0007669"/>
    <property type="project" value="UniProtKB-KW"/>
</dbReference>
<evidence type="ECO:0000259" key="13">
    <source>
        <dbReference type="PROSITE" id="PS50113"/>
    </source>
</evidence>
<protein>
    <recommendedName>
        <fullName evidence="2">histidine kinase</fullName>
        <ecNumber evidence="2">2.7.13.3</ecNumber>
    </recommendedName>
</protein>
<feature type="domain" description="Histidine kinase" evidence="10">
    <location>
        <begin position="170"/>
        <end position="393"/>
    </location>
</feature>
<name>A0A7W8M8I8_9BURK</name>
<evidence type="ECO:0000259" key="11">
    <source>
        <dbReference type="PROSITE" id="PS50110"/>
    </source>
</evidence>
<dbReference type="Gene3D" id="3.30.450.20">
    <property type="entry name" value="PAS domain"/>
    <property type="match status" value="1"/>
</dbReference>
<evidence type="ECO:0000313" key="14">
    <source>
        <dbReference type="EMBL" id="MBB5272021.1"/>
    </source>
</evidence>
<dbReference type="Gene3D" id="3.40.50.2300">
    <property type="match status" value="1"/>
</dbReference>
<dbReference type="InterPro" id="IPR000700">
    <property type="entry name" value="PAS-assoc_C"/>
</dbReference>
<dbReference type="InterPro" id="IPR036890">
    <property type="entry name" value="HATPase_C_sf"/>
</dbReference>
<feature type="domain" description="Response regulatory" evidence="11">
    <location>
        <begin position="434"/>
        <end position="545"/>
    </location>
</feature>
<keyword evidence="7" id="KW-0067">ATP-binding</keyword>
<dbReference type="PRINTS" id="PR00344">
    <property type="entry name" value="BCTRLSENSOR"/>
</dbReference>
<keyword evidence="8" id="KW-0902">Two-component regulatory system</keyword>
<dbReference type="InterPro" id="IPR013655">
    <property type="entry name" value="PAS_fold_3"/>
</dbReference>
<dbReference type="InterPro" id="IPR004358">
    <property type="entry name" value="Sig_transdc_His_kin-like_C"/>
</dbReference>
<evidence type="ECO:0000256" key="4">
    <source>
        <dbReference type="ARBA" id="ARBA00022679"/>
    </source>
</evidence>
<reference evidence="14 15" key="1">
    <citation type="submission" date="2020-08" db="EMBL/GenBank/DDBJ databases">
        <title>Genomic Encyclopedia of Type Strains, Phase IV (KMG-IV): sequencing the most valuable type-strain genomes for metagenomic binning, comparative biology and taxonomic classification.</title>
        <authorList>
            <person name="Goeker M."/>
        </authorList>
    </citation>
    <scope>NUCLEOTIDE SEQUENCE [LARGE SCALE GENOMIC DNA]</scope>
    <source>
        <strain evidence="14 15">DSM 29781</strain>
    </source>
</reference>
<evidence type="ECO:0000256" key="7">
    <source>
        <dbReference type="ARBA" id="ARBA00022840"/>
    </source>
</evidence>
<evidence type="ECO:0000256" key="5">
    <source>
        <dbReference type="ARBA" id="ARBA00022741"/>
    </source>
</evidence>
<dbReference type="PROSITE" id="PS50112">
    <property type="entry name" value="PAS"/>
    <property type="match status" value="1"/>
</dbReference>
<evidence type="ECO:0000256" key="2">
    <source>
        <dbReference type="ARBA" id="ARBA00012438"/>
    </source>
</evidence>
<dbReference type="PANTHER" id="PTHR43065:SF46">
    <property type="entry name" value="C4-DICARBOXYLATE TRANSPORT SENSOR PROTEIN DCTB"/>
    <property type="match status" value="1"/>
</dbReference>
<dbReference type="PROSITE" id="PS50110">
    <property type="entry name" value="RESPONSE_REGULATORY"/>
    <property type="match status" value="1"/>
</dbReference>
<dbReference type="InterPro" id="IPR003594">
    <property type="entry name" value="HATPase_dom"/>
</dbReference>
<feature type="domain" description="PAC" evidence="13">
    <location>
        <begin position="105"/>
        <end position="157"/>
    </location>
</feature>
<dbReference type="GO" id="GO:0000155">
    <property type="term" value="F:phosphorelay sensor kinase activity"/>
    <property type="evidence" value="ECO:0007669"/>
    <property type="project" value="InterPro"/>
</dbReference>
<dbReference type="CDD" id="cd00082">
    <property type="entry name" value="HisKA"/>
    <property type="match status" value="1"/>
</dbReference>
<dbReference type="CDD" id="cd00130">
    <property type="entry name" value="PAS"/>
    <property type="match status" value="1"/>
</dbReference>
<feature type="modified residue" description="4-aspartylphosphate" evidence="9">
    <location>
        <position position="483"/>
    </location>
</feature>
<dbReference type="InterPro" id="IPR005467">
    <property type="entry name" value="His_kinase_dom"/>
</dbReference>
<dbReference type="InterPro" id="IPR001610">
    <property type="entry name" value="PAC"/>
</dbReference>
<dbReference type="EMBL" id="JACHGB010000004">
    <property type="protein sequence ID" value="MBB5272021.1"/>
    <property type="molecule type" value="Genomic_DNA"/>
</dbReference>
<proteinExistence type="predicted"/>
<dbReference type="PANTHER" id="PTHR43065">
    <property type="entry name" value="SENSOR HISTIDINE KINASE"/>
    <property type="match status" value="1"/>
</dbReference>
<dbReference type="InterPro" id="IPR003661">
    <property type="entry name" value="HisK_dim/P_dom"/>
</dbReference>
<dbReference type="EC" id="2.7.13.3" evidence="2"/>
<evidence type="ECO:0000259" key="12">
    <source>
        <dbReference type="PROSITE" id="PS50112"/>
    </source>
</evidence>
<dbReference type="Proteomes" id="UP000532440">
    <property type="component" value="Unassembled WGS sequence"/>
</dbReference>
<dbReference type="SUPFAM" id="SSF55874">
    <property type="entry name" value="ATPase domain of HSP90 chaperone/DNA topoisomerase II/histidine kinase"/>
    <property type="match status" value="1"/>
</dbReference>
<keyword evidence="15" id="KW-1185">Reference proteome</keyword>
<dbReference type="InterPro" id="IPR036097">
    <property type="entry name" value="HisK_dim/P_sf"/>
</dbReference>
<sequence>MDAEDLAHPSAPGTSELQGLWADLDGHGEAEWRFRRLAELLDEVFYVFEPESNRILYVSPAFERVWGRSVDAVYRNPEAYIDAVVAEDLPVVLEALRRKRKGTPNRLEYRIRGPDGRGRWIWDRNFVVPGPPGKPLRIVGLAADVTEHRQARESMRQMERLEALGHLGGGLAHDFNNVLGVIMGNLERLATRAGLDAAAVGAVAESLEAVRRGRDIAASLLGFARRSPLQLTRFDLNRKLVQLLPLLRHCAGAAVRVDLQTIACPLPVEADAGSLDSALINLVANARDAMPGGGTVVLSTCVHRRTDGGGALPAQLAPGDYALVCVSDEGGGMRPEVLARALEPLFTTKPENVGTGLGLPMAYWMLRRHGGTLTLDSAEARGTRACLYVPLCREPSEGAAVPELARGAGAEPRTERCAAHEVGAAAVPCGPGPTVLVIEDDTALAGLVEMVLAEAGFQVTRACDSDRAQAALSESHFDILFTDLGIPGGLDGRMLAHWAATCQPGISVVLASGADLPGGSVPTDWTFLPKPYGPRELLDTLGAVVAGRPRSVDDLMGP</sequence>
<organism evidence="14 15">
    <name type="scientific">Quisquiliibacterium transsilvanicum</name>
    <dbReference type="NCBI Taxonomy" id="1549638"/>
    <lineage>
        <taxon>Bacteria</taxon>
        <taxon>Pseudomonadati</taxon>
        <taxon>Pseudomonadota</taxon>
        <taxon>Betaproteobacteria</taxon>
        <taxon>Burkholderiales</taxon>
        <taxon>Burkholderiaceae</taxon>
        <taxon>Quisquiliibacterium</taxon>
    </lineage>
</organism>
<evidence type="ECO:0000313" key="15">
    <source>
        <dbReference type="Proteomes" id="UP000532440"/>
    </source>
</evidence>
<comment type="caution">
    <text evidence="14">The sequence shown here is derived from an EMBL/GenBank/DDBJ whole genome shotgun (WGS) entry which is preliminary data.</text>
</comment>
<dbReference type="SMART" id="SM00387">
    <property type="entry name" value="HATPase_c"/>
    <property type="match status" value="1"/>
</dbReference>
<dbReference type="Gene3D" id="3.30.565.10">
    <property type="entry name" value="Histidine kinase-like ATPase, C-terminal domain"/>
    <property type="match status" value="1"/>
</dbReference>
<dbReference type="PROSITE" id="PS50113">
    <property type="entry name" value="PAC"/>
    <property type="match status" value="1"/>
</dbReference>
<keyword evidence="6" id="KW-0418">Kinase</keyword>
<gene>
    <name evidence="14" type="ORF">HNQ70_002035</name>
</gene>
<dbReference type="NCBIfam" id="TIGR00229">
    <property type="entry name" value="sensory_box"/>
    <property type="match status" value="1"/>
</dbReference>
<keyword evidence="4" id="KW-0808">Transferase</keyword>
<evidence type="ECO:0000259" key="10">
    <source>
        <dbReference type="PROSITE" id="PS50109"/>
    </source>
</evidence>
<evidence type="ECO:0000256" key="3">
    <source>
        <dbReference type="ARBA" id="ARBA00022553"/>
    </source>
</evidence>
<evidence type="ECO:0000256" key="1">
    <source>
        <dbReference type="ARBA" id="ARBA00000085"/>
    </source>
</evidence>
<dbReference type="PROSITE" id="PS50109">
    <property type="entry name" value="HIS_KIN"/>
    <property type="match status" value="1"/>
</dbReference>
<feature type="domain" description="PAS" evidence="12">
    <location>
        <begin position="30"/>
        <end position="103"/>
    </location>
</feature>
<evidence type="ECO:0000256" key="8">
    <source>
        <dbReference type="ARBA" id="ARBA00023012"/>
    </source>
</evidence>
<evidence type="ECO:0000256" key="9">
    <source>
        <dbReference type="PROSITE-ProRule" id="PRU00169"/>
    </source>
</evidence>
<dbReference type="AlphaFoldDB" id="A0A7W8M8I8"/>
<dbReference type="InterPro" id="IPR011006">
    <property type="entry name" value="CheY-like_superfamily"/>
</dbReference>
<comment type="catalytic activity">
    <reaction evidence="1">
        <text>ATP + protein L-histidine = ADP + protein N-phospho-L-histidine.</text>
        <dbReference type="EC" id="2.7.13.3"/>
    </reaction>
</comment>
<dbReference type="InterPro" id="IPR000014">
    <property type="entry name" value="PAS"/>
</dbReference>
<dbReference type="RefSeq" id="WP_183967031.1">
    <property type="nucleotide sequence ID" value="NZ_JACHGB010000004.1"/>
</dbReference>
<dbReference type="SUPFAM" id="SSF55785">
    <property type="entry name" value="PYP-like sensor domain (PAS domain)"/>
    <property type="match status" value="1"/>
</dbReference>
<keyword evidence="5" id="KW-0547">Nucleotide-binding</keyword>
<dbReference type="SUPFAM" id="SSF52172">
    <property type="entry name" value="CheY-like"/>
    <property type="match status" value="1"/>
</dbReference>
<accession>A0A7W8M8I8</accession>
<dbReference type="Pfam" id="PF00072">
    <property type="entry name" value="Response_reg"/>
    <property type="match status" value="1"/>
</dbReference>
<dbReference type="SMART" id="SM00086">
    <property type="entry name" value="PAC"/>
    <property type="match status" value="1"/>
</dbReference>
<dbReference type="InterPro" id="IPR001789">
    <property type="entry name" value="Sig_transdc_resp-reg_receiver"/>
</dbReference>
<dbReference type="Pfam" id="PF08447">
    <property type="entry name" value="PAS_3"/>
    <property type="match status" value="1"/>
</dbReference>
<dbReference type="SMART" id="SM00448">
    <property type="entry name" value="REC"/>
    <property type="match status" value="1"/>
</dbReference>